<dbReference type="Proteomes" id="UP000222542">
    <property type="component" value="Unassembled WGS sequence"/>
</dbReference>
<dbReference type="EMBL" id="AYRZ02000012">
    <property type="protein sequence ID" value="PHT66263.1"/>
    <property type="molecule type" value="Genomic_DNA"/>
</dbReference>
<name>A0A2G2Y925_CAPAN</name>
<proteinExistence type="predicted"/>
<dbReference type="Gramene" id="PHT66263">
    <property type="protein sequence ID" value="PHT66263"/>
    <property type="gene ID" value="T459_30688"/>
</dbReference>
<evidence type="ECO:0000313" key="2">
    <source>
        <dbReference type="Proteomes" id="UP000222542"/>
    </source>
</evidence>
<keyword evidence="2" id="KW-1185">Reference proteome</keyword>
<comment type="caution">
    <text evidence="1">The sequence shown here is derived from an EMBL/GenBank/DDBJ whole genome shotgun (WGS) entry which is preliminary data.</text>
</comment>
<protein>
    <submittedName>
        <fullName evidence="1">Uncharacterized protein</fullName>
    </submittedName>
</protein>
<dbReference type="AlphaFoldDB" id="A0A2G2Y925"/>
<reference evidence="1 2" key="1">
    <citation type="journal article" date="2014" name="Nat. Genet.">
        <title>Genome sequence of the hot pepper provides insights into the evolution of pungency in Capsicum species.</title>
        <authorList>
            <person name="Kim S."/>
            <person name="Park M."/>
            <person name="Yeom S.I."/>
            <person name="Kim Y.M."/>
            <person name="Lee J.M."/>
            <person name="Lee H.A."/>
            <person name="Seo E."/>
            <person name="Choi J."/>
            <person name="Cheong K."/>
            <person name="Kim K.T."/>
            <person name="Jung K."/>
            <person name="Lee G.W."/>
            <person name="Oh S.K."/>
            <person name="Bae C."/>
            <person name="Kim S.B."/>
            <person name="Lee H.Y."/>
            <person name="Kim S.Y."/>
            <person name="Kim M.S."/>
            <person name="Kang B.C."/>
            <person name="Jo Y.D."/>
            <person name="Yang H.B."/>
            <person name="Jeong H.J."/>
            <person name="Kang W.H."/>
            <person name="Kwon J.K."/>
            <person name="Shin C."/>
            <person name="Lim J.Y."/>
            <person name="Park J.H."/>
            <person name="Huh J.H."/>
            <person name="Kim J.S."/>
            <person name="Kim B.D."/>
            <person name="Cohen O."/>
            <person name="Paran I."/>
            <person name="Suh M.C."/>
            <person name="Lee S.B."/>
            <person name="Kim Y.K."/>
            <person name="Shin Y."/>
            <person name="Noh S.J."/>
            <person name="Park J."/>
            <person name="Seo Y.S."/>
            <person name="Kwon S.Y."/>
            <person name="Kim H.A."/>
            <person name="Park J.M."/>
            <person name="Kim H.J."/>
            <person name="Choi S.B."/>
            <person name="Bosland P.W."/>
            <person name="Reeves G."/>
            <person name="Jo S.H."/>
            <person name="Lee B.W."/>
            <person name="Cho H.T."/>
            <person name="Choi H.S."/>
            <person name="Lee M.S."/>
            <person name="Yu Y."/>
            <person name="Do Choi Y."/>
            <person name="Park B.S."/>
            <person name="van Deynze A."/>
            <person name="Ashrafi H."/>
            <person name="Hill T."/>
            <person name="Kim W.T."/>
            <person name="Pai H.S."/>
            <person name="Ahn H.K."/>
            <person name="Yeam I."/>
            <person name="Giovannoni J.J."/>
            <person name="Rose J.K."/>
            <person name="Sorensen I."/>
            <person name="Lee S.J."/>
            <person name="Kim R.W."/>
            <person name="Choi I.Y."/>
            <person name="Choi B.S."/>
            <person name="Lim J.S."/>
            <person name="Lee Y.H."/>
            <person name="Choi D."/>
        </authorList>
    </citation>
    <scope>NUCLEOTIDE SEQUENCE [LARGE SCALE GENOMIC DNA]</scope>
    <source>
        <strain evidence="2">cv. CM334</strain>
    </source>
</reference>
<gene>
    <name evidence="1" type="ORF">T459_30688</name>
</gene>
<sequence length="233" mass="25908">MAEWEPFLSARCQLRQTVNLDNWSFNPSPMNCCIRQKNQKLLNESDRINCGVYILTPDIFNAIQGVSTQWKDRVEVFLSQLCAASPFCDSETVPSGLQAEWGHLCTDTDNTDIGSIFAFFVRKGCCGKLNWILLSVGLLLAGCDLLAEMGFSDIAECYFAYVHSLICGGASPLLVHNSQYDGESYCSFAFSDIVEDRFACLCTVFRMWNSILFAYVQSSKCGSLALLKSDGIL</sequence>
<accession>A0A2G2Y925</accession>
<organism evidence="1 2">
    <name type="scientific">Capsicum annuum</name>
    <name type="common">Capsicum pepper</name>
    <dbReference type="NCBI Taxonomy" id="4072"/>
    <lineage>
        <taxon>Eukaryota</taxon>
        <taxon>Viridiplantae</taxon>
        <taxon>Streptophyta</taxon>
        <taxon>Embryophyta</taxon>
        <taxon>Tracheophyta</taxon>
        <taxon>Spermatophyta</taxon>
        <taxon>Magnoliopsida</taxon>
        <taxon>eudicotyledons</taxon>
        <taxon>Gunneridae</taxon>
        <taxon>Pentapetalae</taxon>
        <taxon>asterids</taxon>
        <taxon>lamiids</taxon>
        <taxon>Solanales</taxon>
        <taxon>Solanaceae</taxon>
        <taxon>Solanoideae</taxon>
        <taxon>Capsiceae</taxon>
        <taxon>Capsicum</taxon>
    </lineage>
</organism>
<dbReference type="STRING" id="4072.A0A2G2Y925"/>
<evidence type="ECO:0000313" key="1">
    <source>
        <dbReference type="EMBL" id="PHT66263.1"/>
    </source>
</evidence>
<reference evidence="1 2" key="2">
    <citation type="journal article" date="2017" name="Genome Biol.">
        <title>New reference genome sequences of hot pepper reveal the massive evolution of plant disease-resistance genes by retroduplication.</title>
        <authorList>
            <person name="Kim S."/>
            <person name="Park J."/>
            <person name="Yeom S.I."/>
            <person name="Kim Y.M."/>
            <person name="Seo E."/>
            <person name="Kim K.T."/>
            <person name="Kim M.S."/>
            <person name="Lee J.M."/>
            <person name="Cheong K."/>
            <person name="Shin H.S."/>
            <person name="Kim S.B."/>
            <person name="Han K."/>
            <person name="Lee J."/>
            <person name="Park M."/>
            <person name="Lee H.A."/>
            <person name="Lee H.Y."/>
            <person name="Lee Y."/>
            <person name="Oh S."/>
            <person name="Lee J.H."/>
            <person name="Choi E."/>
            <person name="Choi E."/>
            <person name="Lee S.E."/>
            <person name="Jeon J."/>
            <person name="Kim H."/>
            <person name="Choi G."/>
            <person name="Song H."/>
            <person name="Lee J."/>
            <person name="Lee S.C."/>
            <person name="Kwon J.K."/>
            <person name="Lee H.Y."/>
            <person name="Koo N."/>
            <person name="Hong Y."/>
            <person name="Kim R.W."/>
            <person name="Kang W.H."/>
            <person name="Huh J.H."/>
            <person name="Kang B.C."/>
            <person name="Yang T.J."/>
            <person name="Lee Y.H."/>
            <person name="Bennetzen J.L."/>
            <person name="Choi D."/>
        </authorList>
    </citation>
    <scope>NUCLEOTIDE SEQUENCE [LARGE SCALE GENOMIC DNA]</scope>
    <source>
        <strain evidence="2">cv. CM334</strain>
    </source>
</reference>